<dbReference type="InterPro" id="IPR051083">
    <property type="entry name" value="GrpII_Intron_Splice-Mob/Def"/>
</dbReference>
<evidence type="ECO:0000313" key="2">
    <source>
        <dbReference type="EMBL" id="BDU50945.1"/>
    </source>
</evidence>
<sequence>MSDLDVSNYFDTVKHHILLKKISEQISDKEVLYLIKLILKASGKAGVPQGGVISLLFANLYLNDIDKMLEKAKEVTKQKGKYYELDYARFADDLVVTVSSHSSMRRLLSKVIERLKEKFEKMGVTINKEKSRVVDLKKGGVINFLGFIIKRRRNKSGKWGILTIPQSKKRKGLLEKIKEVVRRHRTLGIFQILVNELNTTLREWVNYFSIGNSSKCFSYVRNYVEKKLRRYLMKQRGKKGYGWKRWSNDWLYNEIGLFDNYKVKYIPE</sequence>
<dbReference type="PANTHER" id="PTHR34047">
    <property type="entry name" value="NUCLEAR INTRON MATURASE 1, MITOCHONDRIAL-RELATED"/>
    <property type="match status" value="1"/>
</dbReference>
<evidence type="ECO:0000313" key="3">
    <source>
        <dbReference type="Proteomes" id="UP001321582"/>
    </source>
</evidence>
<dbReference type="InterPro" id="IPR013597">
    <property type="entry name" value="Mat_intron_G2"/>
</dbReference>
<keyword evidence="3" id="KW-1185">Reference proteome</keyword>
<dbReference type="CDD" id="cd01651">
    <property type="entry name" value="RT_G2_intron"/>
    <property type="match status" value="1"/>
</dbReference>
<dbReference type="Proteomes" id="UP001321582">
    <property type="component" value="Chromosome"/>
</dbReference>
<name>A0AAU9DZG3_9FUSO</name>
<protein>
    <recommendedName>
        <fullName evidence="1">Reverse transcriptase domain-containing protein</fullName>
    </recommendedName>
</protein>
<dbReference type="InterPro" id="IPR000477">
    <property type="entry name" value="RT_dom"/>
</dbReference>
<gene>
    <name evidence="2" type="ORF">HLVA_15140</name>
</gene>
<organism evidence="2 3">
    <name type="scientific">Haliovirga abyssi</name>
    <dbReference type="NCBI Taxonomy" id="2996794"/>
    <lineage>
        <taxon>Bacteria</taxon>
        <taxon>Fusobacteriati</taxon>
        <taxon>Fusobacteriota</taxon>
        <taxon>Fusobacteriia</taxon>
        <taxon>Fusobacteriales</taxon>
        <taxon>Haliovirgaceae</taxon>
        <taxon>Haliovirga</taxon>
    </lineage>
</organism>
<dbReference type="AlphaFoldDB" id="A0AAU9DZG3"/>
<dbReference type="Pfam" id="PF00078">
    <property type="entry name" value="RVT_1"/>
    <property type="match status" value="1"/>
</dbReference>
<proteinExistence type="predicted"/>
<dbReference type="KEGG" id="haby:HLVA_15140"/>
<dbReference type="InterPro" id="IPR043502">
    <property type="entry name" value="DNA/RNA_pol_sf"/>
</dbReference>
<accession>A0AAU9DZG3</accession>
<dbReference type="EMBL" id="AP027059">
    <property type="protein sequence ID" value="BDU50945.1"/>
    <property type="molecule type" value="Genomic_DNA"/>
</dbReference>
<dbReference type="PROSITE" id="PS50878">
    <property type="entry name" value="RT_POL"/>
    <property type="match status" value="1"/>
</dbReference>
<dbReference type="SUPFAM" id="SSF56672">
    <property type="entry name" value="DNA/RNA polymerases"/>
    <property type="match status" value="1"/>
</dbReference>
<dbReference type="Pfam" id="PF08388">
    <property type="entry name" value="GIIM"/>
    <property type="match status" value="1"/>
</dbReference>
<feature type="domain" description="Reverse transcriptase" evidence="1">
    <location>
        <begin position="1"/>
        <end position="149"/>
    </location>
</feature>
<reference evidence="2 3" key="1">
    <citation type="submission" date="2022-11" db="EMBL/GenBank/DDBJ databases">
        <title>Haliovirga abyssi gen. nov., sp. nov., a mesophilic fermentative bacterium isolated from the Iheya North hydrothermal field and the proposal of Haliovirgaceae fam. nov.</title>
        <authorList>
            <person name="Miyazaki U."/>
            <person name="Tame A."/>
            <person name="Miyazaki J."/>
            <person name="Takai K."/>
            <person name="Sawayama S."/>
            <person name="Kitajima M."/>
            <person name="Okamoto A."/>
            <person name="Nakagawa S."/>
        </authorList>
    </citation>
    <scope>NUCLEOTIDE SEQUENCE [LARGE SCALE GENOMIC DNA]</scope>
    <source>
        <strain evidence="2 3">IC12</strain>
    </source>
</reference>
<dbReference type="PANTHER" id="PTHR34047:SF8">
    <property type="entry name" value="PROTEIN YKFC"/>
    <property type="match status" value="1"/>
</dbReference>
<evidence type="ECO:0000259" key="1">
    <source>
        <dbReference type="PROSITE" id="PS50878"/>
    </source>
</evidence>